<dbReference type="EMBL" id="JAYXHS010000002">
    <property type="protein sequence ID" value="MEC5385983.1"/>
    <property type="molecule type" value="Genomic_DNA"/>
</dbReference>
<dbReference type="RefSeq" id="WP_327598965.1">
    <property type="nucleotide sequence ID" value="NZ_JAYXHS010000002.1"/>
</dbReference>
<evidence type="ECO:0000256" key="1">
    <source>
        <dbReference type="ARBA" id="ARBA00038414"/>
    </source>
</evidence>
<dbReference type="InterPro" id="IPR052186">
    <property type="entry name" value="Hydantoin_racemase-like"/>
</dbReference>
<comment type="caution">
    <text evidence="2">The sequence shown here is derived from an EMBL/GenBank/DDBJ whole genome shotgun (WGS) entry which is preliminary data.</text>
</comment>
<name>A0ABU6K238_9RHOO</name>
<sequence>MRLLLLNANTSDFVTQRVASTARAVAAPGTEILPVTGNFGARVIATRTELAIANHACVDLLAEHAEGCDAVVIAVSYDVALLAAREMLEIPVVGITEAALLSASMLGTRIGIVMFGPRVLPLYQELAASYGLGARIAGWRAVDNDAPYAAGDQSEVDRLTVAAANDLVARDGCEVVVLAGAVMAGVPARLQAQVPVPLVEGVSCGVLQAELLHRLKPMKAKTGSLAALPARESVGLSDALVKRLSPSD</sequence>
<keyword evidence="3" id="KW-1185">Reference proteome</keyword>
<evidence type="ECO:0000313" key="3">
    <source>
        <dbReference type="Proteomes" id="UP001331561"/>
    </source>
</evidence>
<comment type="similarity">
    <text evidence="1">Belongs to the HyuE racemase family.</text>
</comment>
<organism evidence="2 3">
    <name type="scientific">Uliginosibacterium silvisoli</name>
    <dbReference type="NCBI Taxonomy" id="3114758"/>
    <lineage>
        <taxon>Bacteria</taxon>
        <taxon>Pseudomonadati</taxon>
        <taxon>Pseudomonadota</taxon>
        <taxon>Betaproteobacteria</taxon>
        <taxon>Rhodocyclales</taxon>
        <taxon>Zoogloeaceae</taxon>
        <taxon>Uliginosibacterium</taxon>
    </lineage>
</organism>
<dbReference type="Pfam" id="PF01177">
    <property type="entry name" value="Asp_Glu_race"/>
    <property type="match status" value="1"/>
</dbReference>
<dbReference type="Proteomes" id="UP001331561">
    <property type="component" value="Unassembled WGS sequence"/>
</dbReference>
<dbReference type="InterPro" id="IPR015942">
    <property type="entry name" value="Asp/Glu/hydantoin_racemase"/>
</dbReference>
<dbReference type="PANTHER" id="PTHR28047:SF5">
    <property type="entry name" value="PROTEIN DCG1"/>
    <property type="match status" value="1"/>
</dbReference>
<reference evidence="2 3" key="1">
    <citation type="submission" date="2024-01" db="EMBL/GenBank/DDBJ databases">
        <title>Uliginosibacterium soil sp. nov.</title>
        <authorList>
            <person name="Lv Y."/>
        </authorList>
    </citation>
    <scope>NUCLEOTIDE SEQUENCE [LARGE SCALE GENOMIC DNA]</scope>
    <source>
        <strain evidence="2 3">H3</strain>
    </source>
</reference>
<dbReference type="PANTHER" id="PTHR28047">
    <property type="entry name" value="PROTEIN DCG1"/>
    <property type="match status" value="1"/>
</dbReference>
<dbReference type="Gene3D" id="3.40.50.12500">
    <property type="match status" value="1"/>
</dbReference>
<gene>
    <name evidence="2" type="ORF">VVD49_09620</name>
</gene>
<accession>A0ABU6K238</accession>
<dbReference type="InterPro" id="IPR053714">
    <property type="entry name" value="Iso_Racemase_Enz_sf"/>
</dbReference>
<protein>
    <submittedName>
        <fullName evidence="2">Aspartate/glutamate racemase family protein</fullName>
    </submittedName>
</protein>
<proteinExistence type="inferred from homology"/>
<evidence type="ECO:0000313" key="2">
    <source>
        <dbReference type="EMBL" id="MEC5385983.1"/>
    </source>
</evidence>